<keyword evidence="3" id="KW-1185">Reference proteome</keyword>
<dbReference type="AlphaFoldDB" id="A0AAX0VQN3"/>
<name>A0AAX0VQN3_9PSED</name>
<gene>
    <name evidence="1" type="ORF">CXG49_23355</name>
    <name evidence="2" type="ORF">CXG53_23815</name>
</gene>
<dbReference type="EMBL" id="PJCQ01000028">
    <property type="protein sequence ID" value="PLV14431.1"/>
    <property type="molecule type" value="Genomic_DNA"/>
</dbReference>
<organism evidence="1 4">
    <name type="scientific">Pseudomonas guariconensis</name>
    <dbReference type="NCBI Taxonomy" id="1288410"/>
    <lineage>
        <taxon>Bacteria</taxon>
        <taxon>Pseudomonadati</taxon>
        <taxon>Pseudomonadota</taxon>
        <taxon>Gammaproteobacteria</taxon>
        <taxon>Pseudomonadales</taxon>
        <taxon>Pseudomonadaceae</taxon>
        <taxon>Pseudomonas</taxon>
    </lineage>
</organism>
<protein>
    <submittedName>
        <fullName evidence="1">Uncharacterized protein</fullName>
    </submittedName>
</protein>
<evidence type="ECO:0000313" key="4">
    <source>
        <dbReference type="Proteomes" id="UP000234878"/>
    </source>
</evidence>
<evidence type="ECO:0000313" key="2">
    <source>
        <dbReference type="EMBL" id="PLV21720.1"/>
    </source>
</evidence>
<reference evidence="3 4" key="1">
    <citation type="submission" date="2017-12" db="EMBL/GenBank/DDBJ databases">
        <title>Detection of the carbapenemase gene blaVIM-5 in members of the Pseudomonas putida group isolated from polluted Nigerian wetlands.</title>
        <authorList>
            <person name="Adelowo O."/>
            <person name="Vollmers J."/>
            <person name="Maeusezahl I."/>
            <person name="Kaster A.-K."/>
            <person name="Mueller J.A."/>
        </authorList>
    </citation>
    <scope>NUCLEOTIDE SEQUENCE [LARGE SCALE GENOMIC DNA]</scope>
    <source>
        <strain evidence="2 3">MR119</strain>
        <strain evidence="1 4">MR144</strain>
    </source>
</reference>
<dbReference type="Proteomes" id="UP000234878">
    <property type="component" value="Unassembled WGS sequence"/>
</dbReference>
<dbReference type="Proteomes" id="UP000234839">
    <property type="component" value="Unassembled WGS sequence"/>
</dbReference>
<sequence>MMDLSITESDIYIKTLDADILEKNVTENTTTTNQSIKKEYWISDKLADLNMASDIFISVNPEIDRQELLNNIENWLKARWKNSNERLYKQAALAVIPDKLHGSAPKKPKPEVADKYPPHTSSALIAMNETAKEIEDDYLKNHAKSRTKGSAIALKLEDEYCFKKILAIEAAAIITLKIRSKS</sequence>
<comment type="caution">
    <text evidence="1">The sequence shown here is derived from an EMBL/GenBank/DDBJ whole genome shotgun (WGS) entry which is preliminary data.</text>
</comment>
<dbReference type="EMBL" id="PJCP01000026">
    <property type="protein sequence ID" value="PLV21720.1"/>
    <property type="molecule type" value="Genomic_DNA"/>
</dbReference>
<accession>A0AAX0VQN3</accession>
<proteinExistence type="predicted"/>
<evidence type="ECO:0000313" key="1">
    <source>
        <dbReference type="EMBL" id="PLV14431.1"/>
    </source>
</evidence>
<evidence type="ECO:0000313" key="3">
    <source>
        <dbReference type="Proteomes" id="UP000234839"/>
    </source>
</evidence>